<dbReference type="InterPro" id="IPR035445">
    <property type="entry name" value="GYF-like_dom_sf"/>
</dbReference>
<feature type="domain" description="GYF" evidence="2">
    <location>
        <begin position="1"/>
        <end position="49"/>
    </location>
</feature>
<dbReference type="Gene3D" id="3.30.1490.40">
    <property type="match status" value="1"/>
</dbReference>
<accession>A0AAN4Z2N5</accession>
<sequence length="240" mass="28720">PAAFFYLDPNGVERGPFPQGQMEAWFTAGFLPDSLQVRRDVDSSFSELGELQKRNGKNPFKYMEPVVAPTPAPIPTPNMLAGYMDHQLGLGSTAGWDQSVQNIFRAQAQQTPSYEQLMEKQRMQEQERRIAVEREQLVRMQEIMRQETETERERTQRFMREKEEGLLKMQDEMMKKQRELDESKRAHEEELGREKREIERKRAELERENNFHGISWYYRKEEEEKKKMEVAKRRRMEQER</sequence>
<gene>
    <name evidence="3" type="ORF">PMAYCL1PPCAC_03652</name>
</gene>
<keyword evidence="4" id="KW-1185">Reference proteome</keyword>
<reference evidence="4" key="1">
    <citation type="submission" date="2022-10" db="EMBL/GenBank/DDBJ databases">
        <title>Genome assembly of Pristionchus species.</title>
        <authorList>
            <person name="Yoshida K."/>
            <person name="Sommer R.J."/>
        </authorList>
    </citation>
    <scope>NUCLEOTIDE SEQUENCE [LARGE SCALE GENOMIC DNA]</scope>
    <source>
        <strain evidence="4">RS5460</strain>
    </source>
</reference>
<dbReference type="PROSITE" id="PS50829">
    <property type="entry name" value="GYF"/>
    <property type="match status" value="1"/>
</dbReference>
<evidence type="ECO:0000256" key="1">
    <source>
        <dbReference type="SAM" id="MobiDB-lite"/>
    </source>
</evidence>
<protein>
    <recommendedName>
        <fullName evidence="2">GYF domain-containing protein</fullName>
    </recommendedName>
</protein>
<dbReference type="SUPFAM" id="SSF55277">
    <property type="entry name" value="GYF domain"/>
    <property type="match status" value="1"/>
</dbReference>
<evidence type="ECO:0000313" key="3">
    <source>
        <dbReference type="EMBL" id="GMR33457.1"/>
    </source>
</evidence>
<dbReference type="AlphaFoldDB" id="A0AAN4Z2N5"/>
<dbReference type="Pfam" id="PF02213">
    <property type="entry name" value="GYF"/>
    <property type="match status" value="1"/>
</dbReference>
<dbReference type="InterPro" id="IPR003169">
    <property type="entry name" value="GYF"/>
</dbReference>
<evidence type="ECO:0000313" key="4">
    <source>
        <dbReference type="Proteomes" id="UP001328107"/>
    </source>
</evidence>
<dbReference type="SMART" id="SM00444">
    <property type="entry name" value="GYF"/>
    <property type="match status" value="1"/>
</dbReference>
<comment type="caution">
    <text evidence="3">The sequence shown here is derived from an EMBL/GenBank/DDBJ whole genome shotgun (WGS) entry which is preliminary data.</text>
</comment>
<organism evidence="3 4">
    <name type="scientific">Pristionchus mayeri</name>
    <dbReference type="NCBI Taxonomy" id="1317129"/>
    <lineage>
        <taxon>Eukaryota</taxon>
        <taxon>Metazoa</taxon>
        <taxon>Ecdysozoa</taxon>
        <taxon>Nematoda</taxon>
        <taxon>Chromadorea</taxon>
        <taxon>Rhabditida</taxon>
        <taxon>Rhabditina</taxon>
        <taxon>Diplogasteromorpha</taxon>
        <taxon>Diplogasteroidea</taxon>
        <taxon>Neodiplogasteridae</taxon>
        <taxon>Pristionchus</taxon>
    </lineage>
</organism>
<feature type="region of interest" description="Disordered" evidence="1">
    <location>
        <begin position="173"/>
        <end position="204"/>
    </location>
</feature>
<feature type="non-terminal residue" evidence="3">
    <location>
        <position position="1"/>
    </location>
</feature>
<evidence type="ECO:0000259" key="2">
    <source>
        <dbReference type="PROSITE" id="PS50829"/>
    </source>
</evidence>
<name>A0AAN4Z2N5_9BILA</name>
<proteinExistence type="predicted"/>
<dbReference type="EMBL" id="BTRK01000001">
    <property type="protein sequence ID" value="GMR33457.1"/>
    <property type="molecule type" value="Genomic_DNA"/>
</dbReference>
<dbReference type="Proteomes" id="UP001328107">
    <property type="component" value="Unassembled WGS sequence"/>
</dbReference>